<evidence type="ECO:0000259" key="6">
    <source>
        <dbReference type="PROSITE" id="PS50262"/>
    </source>
</evidence>
<dbReference type="Proteomes" id="UP000024404">
    <property type="component" value="Unassembled WGS sequence"/>
</dbReference>
<feature type="transmembrane region" description="Helical" evidence="5">
    <location>
        <begin position="44"/>
        <end position="71"/>
    </location>
</feature>
<evidence type="ECO:0000256" key="2">
    <source>
        <dbReference type="ARBA" id="ARBA00022692"/>
    </source>
</evidence>
<dbReference type="CDD" id="cd00637">
    <property type="entry name" value="7tm_classA_rhodopsin-like"/>
    <property type="match status" value="2"/>
</dbReference>
<accession>A0A8R1TLR9</accession>
<evidence type="ECO:0000313" key="7">
    <source>
        <dbReference type="EnsemblMetazoa" id="OVOC12201.1"/>
    </source>
</evidence>
<evidence type="ECO:0000256" key="1">
    <source>
        <dbReference type="ARBA" id="ARBA00004370"/>
    </source>
</evidence>
<keyword evidence="4 5" id="KW-0472">Membrane</keyword>
<feature type="transmembrane region" description="Helical" evidence="5">
    <location>
        <begin position="379"/>
        <end position="404"/>
    </location>
</feature>
<feature type="transmembrane region" description="Helical" evidence="5">
    <location>
        <begin position="553"/>
        <end position="576"/>
    </location>
</feature>
<dbReference type="Pfam" id="PF10328">
    <property type="entry name" value="7TM_GPCR_Srx"/>
    <property type="match status" value="2"/>
</dbReference>
<feature type="transmembrane region" description="Helical" evidence="5">
    <location>
        <begin position="307"/>
        <end position="328"/>
    </location>
</feature>
<evidence type="ECO:0000313" key="8">
    <source>
        <dbReference type="Proteomes" id="UP000024404"/>
    </source>
</evidence>
<dbReference type="PANTHER" id="PTHR23017">
    <property type="entry name" value="SERPENTINE RECEPTOR, CLASS X"/>
    <property type="match status" value="1"/>
</dbReference>
<feature type="transmembrane region" description="Helical" evidence="5">
    <location>
        <begin position="425"/>
        <end position="445"/>
    </location>
</feature>
<organism evidence="7 8">
    <name type="scientific">Onchocerca volvulus</name>
    <dbReference type="NCBI Taxonomy" id="6282"/>
    <lineage>
        <taxon>Eukaryota</taxon>
        <taxon>Metazoa</taxon>
        <taxon>Ecdysozoa</taxon>
        <taxon>Nematoda</taxon>
        <taxon>Chromadorea</taxon>
        <taxon>Rhabditida</taxon>
        <taxon>Spirurina</taxon>
        <taxon>Spiruromorpha</taxon>
        <taxon>Filarioidea</taxon>
        <taxon>Onchocercidae</taxon>
        <taxon>Onchocerca</taxon>
    </lineage>
</organism>
<keyword evidence="3 5" id="KW-1133">Transmembrane helix</keyword>
<evidence type="ECO:0000256" key="4">
    <source>
        <dbReference type="ARBA" id="ARBA00023136"/>
    </source>
</evidence>
<reference evidence="7" key="2">
    <citation type="submission" date="2022-06" db="UniProtKB">
        <authorList>
            <consortium name="EnsemblMetazoa"/>
        </authorList>
    </citation>
    <scope>IDENTIFICATION</scope>
</reference>
<dbReference type="Gene3D" id="1.20.1070.10">
    <property type="entry name" value="Rhodopsin 7-helix transmembrane proteins"/>
    <property type="match status" value="2"/>
</dbReference>
<proteinExistence type="predicted"/>
<dbReference type="InterPro" id="IPR017452">
    <property type="entry name" value="GPCR_Rhodpsn_7TM"/>
</dbReference>
<feature type="transmembrane region" description="Helical" evidence="5">
    <location>
        <begin position="12"/>
        <end position="32"/>
    </location>
</feature>
<feature type="transmembrane region" description="Helical" evidence="5">
    <location>
        <begin position="477"/>
        <end position="500"/>
    </location>
</feature>
<feature type="domain" description="G-protein coupled receptors family 1 profile" evidence="6">
    <location>
        <begin position="26"/>
        <end position="204"/>
    </location>
</feature>
<sequence>MTDKNGSEDKIALACIAAVSIFGLISNGLSFYMTRTKLCFRNAFGILCSSFLICNLQAIFVLFMWCTIVLIVKSPLLSSPELFWARLIGVLVNGAWFGSLFVHFFIALNRLCAVAYPIKYKQLWFKARALAVGIISWTLGMTISMIHLHKDCSLLFNQNSSYRFFYRNSYYGNICCKADAAASIFLVIAMACVDFTALIKIFAYQKTLRRNRMSTRGAIKEKELLFFKQSCILGLLYFSCVMIFNGMPYFFTSKWLLFISSTITWILTQSLDGFEKILSRMKTRVVFLADFFKYSIMTENSDFEDEIALVCIATTSIFGLIFNGISLYLTRQRSRFRNAFGILCSSFLICNLQGIFILFTWCTIVLYVKSPILTSPTMFYVRLIGVLTNGAWFGSITAHFFTALNRFCAFVYATKYNQLWSESKALIIGTSSWAFGVLFSTQHLYKECSFVFNEQSNYRFSYQTSFFATICSSVDTAVTVIIVMAMAFIDFITLVKIVAYRKAMPRNATMPISNGISQRDILFFKQSCIFGLLYISCALMFNIAPHVFRDKWFLFVSSTITWIMTQSLDGLTFLIFNRTVICKTYSNIVTTMRATNLNWIQTNTRQ</sequence>
<comment type="subcellular location">
    <subcellularLocation>
        <location evidence="1">Membrane</location>
    </subcellularLocation>
</comment>
<feature type="transmembrane region" description="Helical" evidence="5">
    <location>
        <begin position="340"/>
        <end position="367"/>
    </location>
</feature>
<name>A0A8R1TLR9_ONCVO</name>
<feature type="transmembrane region" description="Helical" evidence="5">
    <location>
        <begin position="83"/>
        <end position="108"/>
    </location>
</feature>
<dbReference type="EnsemblMetazoa" id="OVOC12201.1">
    <property type="protein sequence ID" value="OVOC12201.1"/>
    <property type="gene ID" value="WBGene00249010"/>
</dbReference>
<dbReference type="InterPro" id="IPR019430">
    <property type="entry name" value="7TM_GPCR_serpentine_rcpt_Srx"/>
</dbReference>
<feature type="transmembrane region" description="Helical" evidence="5">
    <location>
        <begin position="521"/>
        <end position="541"/>
    </location>
</feature>
<evidence type="ECO:0000256" key="5">
    <source>
        <dbReference type="SAM" id="Phobius"/>
    </source>
</evidence>
<feature type="domain" description="G-protein coupled receptors family 1 profile" evidence="6">
    <location>
        <begin position="322"/>
        <end position="500"/>
    </location>
</feature>
<dbReference type="OMA" id="CENYYNP"/>
<dbReference type="GO" id="GO:0016020">
    <property type="term" value="C:membrane"/>
    <property type="evidence" value="ECO:0007669"/>
    <property type="project" value="UniProtKB-SubCell"/>
</dbReference>
<dbReference type="AlphaFoldDB" id="A0A8R1TLR9"/>
<protein>
    <recommendedName>
        <fullName evidence="6">G-protein coupled receptors family 1 profile domain-containing protein</fullName>
    </recommendedName>
</protein>
<feature type="transmembrane region" description="Helical" evidence="5">
    <location>
        <begin position="129"/>
        <end position="148"/>
    </location>
</feature>
<dbReference type="PANTHER" id="PTHR23017:SF21">
    <property type="entry name" value="7TM GPCR SERPENTINE RECEPTOR CLASS X (SRX) DOMAIN-CONTAINING PROTEIN"/>
    <property type="match status" value="1"/>
</dbReference>
<feature type="transmembrane region" description="Helical" evidence="5">
    <location>
        <begin position="224"/>
        <end position="251"/>
    </location>
</feature>
<dbReference type="SUPFAM" id="SSF81321">
    <property type="entry name" value="Family A G protein-coupled receptor-like"/>
    <property type="match status" value="2"/>
</dbReference>
<keyword evidence="8" id="KW-1185">Reference proteome</keyword>
<evidence type="ECO:0000256" key="3">
    <source>
        <dbReference type="ARBA" id="ARBA00022989"/>
    </source>
</evidence>
<dbReference type="PROSITE" id="PS50262">
    <property type="entry name" value="G_PROTEIN_RECEP_F1_2"/>
    <property type="match status" value="2"/>
</dbReference>
<reference evidence="8" key="1">
    <citation type="submission" date="2013-10" db="EMBL/GenBank/DDBJ databases">
        <title>Genome sequencing of Onchocerca volvulus.</title>
        <authorList>
            <person name="Cotton J."/>
            <person name="Tsai J."/>
            <person name="Stanley E."/>
            <person name="Tracey A."/>
            <person name="Holroyd N."/>
            <person name="Lustigman S."/>
            <person name="Berriman M."/>
        </authorList>
    </citation>
    <scope>NUCLEOTIDE SEQUENCE</scope>
</reference>
<dbReference type="EMBL" id="CMVM020000403">
    <property type="status" value="NOT_ANNOTATED_CDS"/>
    <property type="molecule type" value="Genomic_DNA"/>
</dbReference>
<keyword evidence="2 5" id="KW-0812">Transmembrane</keyword>
<feature type="transmembrane region" description="Helical" evidence="5">
    <location>
        <begin position="180"/>
        <end position="203"/>
    </location>
</feature>